<name>A0ABR3T4V2_9PEZI</name>
<evidence type="ECO:0000313" key="3">
    <source>
        <dbReference type="Proteomes" id="UP001521116"/>
    </source>
</evidence>
<feature type="region of interest" description="Disordered" evidence="1">
    <location>
        <begin position="52"/>
        <end position="137"/>
    </location>
</feature>
<proteinExistence type="predicted"/>
<dbReference type="InterPro" id="IPR001005">
    <property type="entry name" value="SANT/Myb"/>
</dbReference>
<organism evidence="2 3">
    <name type="scientific">Neofusicoccum ribis</name>
    <dbReference type="NCBI Taxonomy" id="45134"/>
    <lineage>
        <taxon>Eukaryota</taxon>
        <taxon>Fungi</taxon>
        <taxon>Dikarya</taxon>
        <taxon>Ascomycota</taxon>
        <taxon>Pezizomycotina</taxon>
        <taxon>Dothideomycetes</taxon>
        <taxon>Dothideomycetes incertae sedis</taxon>
        <taxon>Botryosphaeriales</taxon>
        <taxon>Botryosphaeriaceae</taxon>
        <taxon>Neofusicoccum</taxon>
    </lineage>
</organism>
<protein>
    <submittedName>
        <fullName evidence="2">Uncharacterized protein</fullName>
    </submittedName>
</protein>
<feature type="compositionally biased region" description="Basic and acidic residues" evidence="1">
    <location>
        <begin position="115"/>
        <end position="124"/>
    </location>
</feature>
<gene>
    <name evidence="2" type="ORF">SLS56_002352</name>
</gene>
<dbReference type="CDD" id="cd00167">
    <property type="entry name" value="SANT"/>
    <property type="match status" value="1"/>
</dbReference>
<feature type="compositionally biased region" description="Basic and acidic residues" evidence="1">
    <location>
        <begin position="81"/>
        <end position="91"/>
    </location>
</feature>
<evidence type="ECO:0000256" key="1">
    <source>
        <dbReference type="SAM" id="MobiDB-lite"/>
    </source>
</evidence>
<comment type="caution">
    <text evidence="2">The sequence shown here is derived from an EMBL/GenBank/DDBJ whole genome shotgun (WGS) entry which is preliminary data.</text>
</comment>
<feature type="compositionally biased region" description="Low complexity" evidence="1">
    <location>
        <begin position="59"/>
        <end position="73"/>
    </location>
</feature>
<keyword evidence="3" id="KW-1185">Reference proteome</keyword>
<dbReference type="Proteomes" id="UP001521116">
    <property type="component" value="Unassembled WGS sequence"/>
</dbReference>
<sequence>MPPSTWSPEMESRLFLAIVEVCDLKITGEQWKKISEVMGGDFSGEALRQRMTKMKKSVGGTATPSKAAATPKSAGRKKKAKETDNDADKTPRAATRKRSGKDYTDPTTDDEDPESPTKKMKQEVIETSFFDQYEEDI</sequence>
<reference evidence="2 3" key="1">
    <citation type="submission" date="2024-02" db="EMBL/GenBank/DDBJ databases">
        <title>De novo assembly and annotation of 12 fungi associated with fruit tree decline syndrome in Ontario, Canada.</title>
        <authorList>
            <person name="Sulman M."/>
            <person name="Ellouze W."/>
            <person name="Ilyukhin E."/>
        </authorList>
    </citation>
    <scope>NUCLEOTIDE SEQUENCE [LARGE SCALE GENOMIC DNA]</scope>
    <source>
        <strain evidence="2 3">M1-105</strain>
    </source>
</reference>
<dbReference type="EMBL" id="JAJVDC020000016">
    <property type="protein sequence ID" value="KAL1634342.1"/>
    <property type="molecule type" value="Genomic_DNA"/>
</dbReference>
<accession>A0ABR3T4V2</accession>
<evidence type="ECO:0000313" key="2">
    <source>
        <dbReference type="EMBL" id="KAL1634342.1"/>
    </source>
</evidence>